<dbReference type="AlphaFoldDB" id="A0A1G7IU39"/>
<accession>A0A1G7IU39</accession>
<sequence>MTAAKADRSSRPAPSDPDPSPELLNALESDTETVTGAVAAGTVTLEEVERFVRRAECGEIDIEANLDAVVRIVHALLCDEPSWAKMEPAGSPVRV</sequence>
<dbReference type="EMBL" id="FNBO01000002">
    <property type="protein sequence ID" value="SDF16118.1"/>
    <property type="molecule type" value="Genomic_DNA"/>
</dbReference>
<gene>
    <name evidence="2" type="ORF">SAMN04488067_102176</name>
</gene>
<organism evidence="2 3">
    <name type="scientific">Halorubrum xinjiangense</name>
    <dbReference type="NCBI Taxonomy" id="261291"/>
    <lineage>
        <taxon>Archaea</taxon>
        <taxon>Methanobacteriati</taxon>
        <taxon>Methanobacteriota</taxon>
        <taxon>Stenosarchaea group</taxon>
        <taxon>Halobacteria</taxon>
        <taxon>Halobacteriales</taxon>
        <taxon>Haloferacaceae</taxon>
        <taxon>Halorubrum</taxon>
    </lineage>
</organism>
<dbReference type="RefSeq" id="WP_149797705.1">
    <property type="nucleotide sequence ID" value="NZ_FNBO01000002.1"/>
</dbReference>
<protein>
    <submittedName>
        <fullName evidence="2">Uncharacterized protein</fullName>
    </submittedName>
</protein>
<evidence type="ECO:0000256" key="1">
    <source>
        <dbReference type="SAM" id="MobiDB-lite"/>
    </source>
</evidence>
<evidence type="ECO:0000313" key="2">
    <source>
        <dbReference type="EMBL" id="SDF16118.1"/>
    </source>
</evidence>
<dbReference type="OrthoDB" id="330244at2157"/>
<feature type="region of interest" description="Disordered" evidence="1">
    <location>
        <begin position="1"/>
        <end position="24"/>
    </location>
</feature>
<evidence type="ECO:0000313" key="3">
    <source>
        <dbReference type="Proteomes" id="UP000324020"/>
    </source>
</evidence>
<proteinExistence type="predicted"/>
<feature type="compositionally biased region" description="Basic and acidic residues" evidence="1">
    <location>
        <begin position="1"/>
        <end position="10"/>
    </location>
</feature>
<dbReference type="Proteomes" id="UP000324020">
    <property type="component" value="Unassembled WGS sequence"/>
</dbReference>
<name>A0A1G7IU39_9EURY</name>
<keyword evidence="3" id="KW-1185">Reference proteome</keyword>
<reference evidence="2 3" key="1">
    <citation type="submission" date="2016-10" db="EMBL/GenBank/DDBJ databases">
        <authorList>
            <person name="Varghese N."/>
            <person name="Submissions S."/>
        </authorList>
    </citation>
    <scope>NUCLEOTIDE SEQUENCE [LARGE SCALE GENOMIC DNA]</scope>
    <source>
        <strain evidence="2 3">CGMCC 1.3527</strain>
    </source>
</reference>